<evidence type="ECO:0000259" key="9">
    <source>
        <dbReference type="Pfam" id="PF00535"/>
    </source>
</evidence>
<dbReference type="CDD" id="cd04187">
    <property type="entry name" value="DPM1_like_bac"/>
    <property type="match status" value="1"/>
</dbReference>
<sequence>MEMEKGPYISVIVPFFNEEHTIGELHRRLVSVLGGLGKPYEIIFIDDSSSDQTFERMRGLRPLRAFSLTHNAGQTKAFGLGFAKSRGEIIVTLDGDLENFPEDIPKLVVKIEAGADVVAGWRKHRWQGQYLTRRLPSLLANRLISWVSGYRIHDHGCFLRAYRRKFLEGFDFQGAAQRMVVSYAALQGARITEIEVGYAPRKYGVSKFGLMRTFEVLIDLLMLQFLHRFDSRPRHFFGAFGLVSLFFSGVAFLLMVYLKVFKAVPFIITPLPLVVTLFFVVGLQLMLMGILAEIIVQKRNKEMPFVFEVKDTIEA</sequence>
<gene>
    <name evidence="10" type="ORF">A2756_00335</name>
</gene>
<feature type="transmembrane region" description="Helical" evidence="8">
    <location>
        <begin position="236"/>
        <end position="258"/>
    </location>
</feature>
<dbReference type="SUPFAM" id="SSF53448">
    <property type="entry name" value="Nucleotide-diphospho-sugar transferases"/>
    <property type="match status" value="1"/>
</dbReference>
<evidence type="ECO:0000256" key="3">
    <source>
        <dbReference type="ARBA" id="ARBA00022679"/>
    </source>
</evidence>
<dbReference type="EMBL" id="MHNL01000006">
    <property type="protein sequence ID" value="OGZ45452.1"/>
    <property type="molecule type" value="Genomic_DNA"/>
</dbReference>
<reference evidence="10 11" key="1">
    <citation type="journal article" date="2016" name="Nat. Commun.">
        <title>Thousands of microbial genomes shed light on interconnected biogeochemical processes in an aquifer system.</title>
        <authorList>
            <person name="Anantharaman K."/>
            <person name="Brown C.T."/>
            <person name="Hug L.A."/>
            <person name="Sharon I."/>
            <person name="Castelle C.J."/>
            <person name="Probst A.J."/>
            <person name="Thomas B.C."/>
            <person name="Singh A."/>
            <person name="Wilkins M.J."/>
            <person name="Karaoz U."/>
            <person name="Brodie E.L."/>
            <person name="Williams K.H."/>
            <person name="Hubbard S.S."/>
            <person name="Banfield J.F."/>
        </authorList>
    </citation>
    <scope>NUCLEOTIDE SEQUENCE [LARGE SCALE GENOMIC DNA]</scope>
</reference>
<dbReference type="InterPro" id="IPR001173">
    <property type="entry name" value="Glyco_trans_2-like"/>
</dbReference>
<protein>
    <recommendedName>
        <fullName evidence="9">Glycosyltransferase 2-like domain-containing protein</fullName>
    </recommendedName>
</protein>
<evidence type="ECO:0000256" key="4">
    <source>
        <dbReference type="ARBA" id="ARBA00022692"/>
    </source>
</evidence>
<dbReference type="Pfam" id="PF00535">
    <property type="entry name" value="Glycos_transf_2"/>
    <property type="match status" value="1"/>
</dbReference>
<keyword evidence="2" id="KW-0328">Glycosyltransferase</keyword>
<dbReference type="InterPro" id="IPR029044">
    <property type="entry name" value="Nucleotide-diphossugar_trans"/>
</dbReference>
<dbReference type="GO" id="GO:0005886">
    <property type="term" value="C:plasma membrane"/>
    <property type="evidence" value="ECO:0007669"/>
    <property type="project" value="TreeGrafter"/>
</dbReference>
<dbReference type="GO" id="GO:0009103">
    <property type="term" value="P:lipopolysaccharide biosynthetic process"/>
    <property type="evidence" value="ECO:0007669"/>
    <property type="project" value="UniProtKB-KW"/>
</dbReference>
<dbReference type="AlphaFoldDB" id="A0A1G2G5U9"/>
<name>A0A1G2G5U9_9BACT</name>
<evidence type="ECO:0000313" key="11">
    <source>
        <dbReference type="Proteomes" id="UP000177785"/>
    </source>
</evidence>
<keyword evidence="4 8" id="KW-0812">Transmembrane</keyword>
<feature type="transmembrane region" description="Helical" evidence="8">
    <location>
        <begin position="270"/>
        <end position="296"/>
    </location>
</feature>
<accession>A0A1G2G5U9</accession>
<keyword evidence="1" id="KW-1003">Cell membrane</keyword>
<dbReference type="Proteomes" id="UP000177785">
    <property type="component" value="Unassembled WGS sequence"/>
</dbReference>
<evidence type="ECO:0000256" key="7">
    <source>
        <dbReference type="ARBA" id="ARBA00023136"/>
    </source>
</evidence>
<evidence type="ECO:0000256" key="6">
    <source>
        <dbReference type="ARBA" id="ARBA00022989"/>
    </source>
</evidence>
<comment type="caution">
    <text evidence="10">The sequence shown here is derived from an EMBL/GenBank/DDBJ whole genome shotgun (WGS) entry which is preliminary data.</text>
</comment>
<dbReference type="STRING" id="1802115.A2756_00335"/>
<evidence type="ECO:0000256" key="5">
    <source>
        <dbReference type="ARBA" id="ARBA00022985"/>
    </source>
</evidence>
<evidence type="ECO:0000256" key="2">
    <source>
        <dbReference type="ARBA" id="ARBA00022676"/>
    </source>
</evidence>
<feature type="domain" description="Glycosyltransferase 2-like" evidence="9">
    <location>
        <begin position="10"/>
        <end position="168"/>
    </location>
</feature>
<organism evidence="10 11">
    <name type="scientific">Candidatus Ryanbacteria bacterium RIFCSPHIGHO2_01_FULL_48_27</name>
    <dbReference type="NCBI Taxonomy" id="1802115"/>
    <lineage>
        <taxon>Bacteria</taxon>
        <taxon>Candidatus Ryaniibacteriota</taxon>
    </lineage>
</organism>
<dbReference type="InterPro" id="IPR050256">
    <property type="entry name" value="Glycosyltransferase_2"/>
</dbReference>
<evidence type="ECO:0000256" key="1">
    <source>
        <dbReference type="ARBA" id="ARBA00022475"/>
    </source>
</evidence>
<dbReference type="Gene3D" id="3.90.550.10">
    <property type="entry name" value="Spore Coat Polysaccharide Biosynthesis Protein SpsA, Chain A"/>
    <property type="match status" value="1"/>
</dbReference>
<evidence type="ECO:0000256" key="8">
    <source>
        <dbReference type="SAM" id="Phobius"/>
    </source>
</evidence>
<dbReference type="GO" id="GO:0016757">
    <property type="term" value="F:glycosyltransferase activity"/>
    <property type="evidence" value="ECO:0007669"/>
    <property type="project" value="UniProtKB-KW"/>
</dbReference>
<proteinExistence type="predicted"/>
<keyword evidence="5" id="KW-0448">Lipopolysaccharide biosynthesis</keyword>
<dbReference type="PANTHER" id="PTHR48090:SF3">
    <property type="entry name" value="UNDECAPRENYL-PHOSPHATE 4-DEOXY-4-FORMAMIDO-L-ARABINOSE TRANSFERASE"/>
    <property type="match status" value="1"/>
</dbReference>
<dbReference type="PANTHER" id="PTHR48090">
    <property type="entry name" value="UNDECAPRENYL-PHOSPHATE 4-DEOXY-4-FORMAMIDO-L-ARABINOSE TRANSFERASE-RELATED"/>
    <property type="match status" value="1"/>
</dbReference>
<keyword evidence="6 8" id="KW-1133">Transmembrane helix</keyword>
<keyword evidence="7 8" id="KW-0472">Membrane</keyword>
<keyword evidence="3" id="KW-0808">Transferase</keyword>
<evidence type="ECO:0000313" key="10">
    <source>
        <dbReference type="EMBL" id="OGZ45452.1"/>
    </source>
</evidence>